<sequence length="500" mass="54978">MQNGIQLNSVSVEKGEGGLVSLSVEVAPDSVQKTRERVIKEFSKRLKVPGFRPGSIPAGIVRRNVGDDAIAQEVSEQLVPAAYQAAIEQEKVQPLERAEIDDLQIDVFDAEKPLTFVARVIVRPEITLGSLEGLAATKRTVSITDEDLEQALTRMRDERAYLVNVGERGAEDGDVLFADVQVYIDGAPRAEEPAKLRGFVLGQSGFVPEIDHHLVGMKLDETKKFAVTYPDDFQDPELSNKEAEFEVKLTALKSRVVPELTDEFAQISGAENVEDLNVKLRDYLGAVGERESRKETREELVKAVVDASELEVPASLVTIRLGERLQGIEQELAQNQATTEQYLESINSTQEQLEADLREELQTELKTELVLDEIASQQELPVSMPEVEQHYMLMAQVMEQPVQDLVQNVPVANVRTSILQRKAIDFLVSKAEIKDENGAVVAMDVAAMDDEAEEALGEVEAEEALAELEAAELGADEEFVAESESQDETETSPAGTAPAV</sequence>
<evidence type="ECO:0000256" key="7">
    <source>
        <dbReference type="ARBA" id="ARBA00023235"/>
    </source>
</evidence>
<comment type="similarity">
    <text evidence="2 9">Belongs to the FKBP-type PPIase family. Tig subfamily.</text>
</comment>
<feature type="compositionally biased region" description="Acidic residues" evidence="10">
    <location>
        <begin position="475"/>
        <end position="490"/>
    </location>
</feature>
<evidence type="ECO:0000259" key="13">
    <source>
        <dbReference type="Pfam" id="PF05698"/>
    </source>
</evidence>
<dbReference type="InterPro" id="IPR005215">
    <property type="entry name" value="Trig_fac"/>
</dbReference>
<evidence type="ECO:0000256" key="4">
    <source>
        <dbReference type="ARBA" id="ARBA00016902"/>
    </source>
</evidence>
<dbReference type="FunCoup" id="A0A2S8STJ6">
    <property type="interactions" value="491"/>
</dbReference>
<proteinExistence type="inferred from homology"/>
<dbReference type="InterPro" id="IPR037041">
    <property type="entry name" value="Trigger_fac_C_sf"/>
</dbReference>
<dbReference type="SUPFAM" id="SSF54534">
    <property type="entry name" value="FKBP-like"/>
    <property type="match status" value="1"/>
</dbReference>
<dbReference type="InterPro" id="IPR027304">
    <property type="entry name" value="Trigger_fact/SurA_dom_sf"/>
</dbReference>
<dbReference type="GO" id="GO:0003755">
    <property type="term" value="F:peptidyl-prolyl cis-trans isomerase activity"/>
    <property type="evidence" value="ECO:0007669"/>
    <property type="project" value="UniProtKB-UniRule"/>
</dbReference>
<keyword evidence="9" id="KW-0963">Cytoplasm</keyword>
<evidence type="ECO:0000256" key="2">
    <source>
        <dbReference type="ARBA" id="ARBA00005464"/>
    </source>
</evidence>
<keyword evidence="9" id="KW-0131">Cell cycle</keyword>
<evidence type="ECO:0000256" key="6">
    <source>
        <dbReference type="ARBA" id="ARBA00023186"/>
    </source>
</evidence>
<dbReference type="Pfam" id="PF05697">
    <property type="entry name" value="Trigger_N"/>
    <property type="match status" value="1"/>
</dbReference>
<dbReference type="NCBIfam" id="TIGR00115">
    <property type="entry name" value="tig"/>
    <property type="match status" value="1"/>
</dbReference>
<dbReference type="Proteomes" id="UP000237684">
    <property type="component" value="Unassembled WGS sequence"/>
</dbReference>
<dbReference type="GO" id="GO:0051301">
    <property type="term" value="P:cell division"/>
    <property type="evidence" value="ECO:0007669"/>
    <property type="project" value="UniProtKB-KW"/>
</dbReference>
<protein>
    <recommendedName>
        <fullName evidence="4 9">Trigger factor</fullName>
        <shortName evidence="9">TF</shortName>
        <ecNumber evidence="3 9">5.2.1.8</ecNumber>
    </recommendedName>
    <alternativeName>
        <fullName evidence="8 9">PPIase</fullName>
    </alternativeName>
</protein>
<keyword evidence="9" id="KW-0132">Cell division</keyword>
<reference evidence="14 15" key="1">
    <citation type="journal article" date="2018" name="Syst. Appl. Microbiol.">
        <title>Abditibacterium utsteinense sp. nov., the first cultivated member of candidate phylum FBP, isolated from ice-free Antarctic soil samples.</title>
        <authorList>
            <person name="Tahon G."/>
            <person name="Tytgat B."/>
            <person name="Lebbe L."/>
            <person name="Carlier A."/>
            <person name="Willems A."/>
        </authorList>
    </citation>
    <scope>NUCLEOTIDE SEQUENCE [LARGE SCALE GENOMIC DNA]</scope>
    <source>
        <strain evidence="14 15">LMG 29911</strain>
    </source>
</reference>
<dbReference type="Pfam" id="PF00254">
    <property type="entry name" value="FKBP_C"/>
    <property type="match status" value="1"/>
</dbReference>
<dbReference type="Gene3D" id="3.30.70.1050">
    <property type="entry name" value="Trigger factor ribosome-binding domain"/>
    <property type="match status" value="1"/>
</dbReference>
<name>A0A2S8STJ6_9BACT</name>
<evidence type="ECO:0000313" key="15">
    <source>
        <dbReference type="Proteomes" id="UP000237684"/>
    </source>
</evidence>
<dbReference type="PIRSF" id="PIRSF003095">
    <property type="entry name" value="Trigger_factor"/>
    <property type="match status" value="1"/>
</dbReference>
<dbReference type="InterPro" id="IPR001179">
    <property type="entry name" value="PPIase_FKBP_dom"/>
</dbReference>
<evidence type="ECO:0000313" key="14">
    <source>
        <dbReference type="EMBL" id="PQV64125.1"/>
    </source>
</evidence>
<comment type="caution">
    <text evidence="14">The sequence shown here is derived from an EMBL/GenBank/DDBJ whole genome shotgun (WGS) entry which is preliminary data.</text>
</comment>
<dbReference type="Gene3D" id="3.10.50.40">
    <property type="match status" value="1"/>
</dbReference>
<comment type="domain">
    <text evidence="9">Consists of 3 domains; the N-terminus binds the ribosome, the middle domain has PPIase activity, while the C-terminus has intrinsic chaperone activity on its own.</text>
</comment>
<evidence type="ECO:0000259" key="11">
    <source>
        <dbReference type="Pfam" id="PF00254"/>
    </source>
</evidence>
<dbReference type="GO" id="GO:0051083">
    <property type="term" value="P:'de novo' cotranslational protein folding"/>
    <property type="evidence" value="ECO:0007669"/>
    <property type="project" value="TreeGrafter"/>
</dbReference>
<dbReference type="RefSeq" id="WP_157947614.1">
    <property type="nucleotide sequence ID" value="NZ_NIGF01000007.1"/>
</dbReference>
<accession>A0A2S8STJ6</accession>
<keyword evidence="5 9" id="KW-0697">Rotamase</keyword>
<feature type="domain" description="Trigger factor C-terminal" evidence="13">
    <location>
        <begin position="273"/>
        <end position="428"/>
    </location>
</feature>
<evidence type="ECO:0000256" key="3">
    <source>
        <dbReference type="ARBA" id="ARBA00013194"/>
    </source>
</evidence>
<evidence type="ECO:0000256" key="5">
    <source>
        <dbReference type="ARBA" id="ARBA00023110"/>
    </source>
</evidence>
<comment type="function">
    <text evidence="9">Involved in protein export. Acts as a chaperone by maintaining the newly synthesized protein in an open conformation. Functions as a peptidyl-prolyl cis-trans isomerase.</text>
</comment>
<evidence type="ECO:0000256" key="10">
    <source>
        <dbReference type="SAM" id="MobiDB-lite"/>
    </source>
</evidence>
<dbReference type="InterPro" id="IPR036611">
    <property type="entry name" value="Trigger_fac_ribosome-bd_sf"/>
</dbReference>
<feature type="domain" description="Trigger factor ribosome-binding bacterial" evidence="12">
    <location>
        <begin position="9"/>
        <end position="155"/>
    </location>
</feature>
<evidence type="ECO:0000256" key="1">
    <source>
        <dbReference type="ARBA" id="ARBA00000971"/>
    </source>
</evidence>
<dbReference type="InterPro" id="IPR008880">
    <property type="entry name" value="Trigger_fac_C"/>
</dbReference>
<dbReference type="PANTHER" id="PTHR30560:SF3">
    <property type="entry name" value="TRIGGER FACTOR-LIKE PROTEIN TIG, CHLOROPLASTIC"/>
    <property type="match status" value="1"/>
</dbReference>
<feature type="region of interest" description="Disordered" evidence="10">
    <location>
        <begin position="475"/>
        <end position="500"/>
    </location>
</feature>
<dbReference type="SUPFAM" id="SSF102735">
    <property type="entry name" value="Trigger factor ribosome-binding domain"/>
    <property type="match status" value="1"/>
</dbReference>
<keyword evidence="7 9" id="KW-0413">Isomerase</keyword>
<dbReference type="HAMAP" id="MF_00303">
    <property type="entry name" value="Trigger_factor_Tig"/>
    <property type="match status" value="1"/>
</dbReference>
<keyword evidence="6 9" id="KW-0143">Chaperone</keyword>
<evidence type="ECO:0000256" key="8">
    <source>
        <dbReference type="ARBA" id="ARBA00029986"/>
    </source>
</evidence>
<feature type="domain" description="PPIase FKBP-type" evidence="11">
    <location>
        <begin position="168"/>
        <end position="249"/>
    </location>
</feature>
<dbReference type="PANTHER" id="PTHR30560">
    <property type="entry name" value="TRIGGER FACTOR CHAPERONE AND PEPTIDYL-PROLYL CIS/TRANS ISOMERASE"/>
    <property type="match status" value="1"/>
</dbReference>
<comment type="subcellular location">
    <subcellularLocation>
        <location evidence="9">Cytoplasm</location>
    </subcellularLocation>
    <text evidence="9">About half TF is bound to the ribosome near the polypeptide exit tunnel while the other half is free in the cytoplasm.</text>
</comment>
<dbReference type="GO" id="GO:0043335">
    <property type="term" value="P:protein unfolding"/>
    <property type="evidence" value="ECO:0007669"/>
    <property type="project" value="TreeGrafter"/>
</dbReference>
<dbReference type="Gene3D" id="1.10.3120.10">
    <property type="entry name" value="Trigger factor, C-terminal domain"/>
    <property type="match status" value="1"/>
</dbReference>
<dbReference type="SUPFAM" id="SSF109998">
    <property type="entry name" value="Triger factor/SurA peptide-binding domain-like"/>
    <property type="match status" value="1"/>
</dbReference>
<dbReference type="EC" id="5.2.1.8" evidence="3 9"/>
<dbReference type="GO" id="GO:0005737">
    <property type="term" value="C:cytoplasm"/>
    <property type="evidence" value="ECO:0007669"/>
    <property type="project" value="UniProtKB-SubCell"/>
</dbReference>
<keyword evidence="15" id="KW-1185">Reference proteome</keyword>
<dbReference type="GO" id="GO:0044183">
    <property type="term" value="F:protein folding chaperone"/>
    <property type="evidence" value="ECO:0007669"/>
    <property type="project" value="TreeGrafter"/>
</dbReference>
<gene>
    <name evidence="9" type="primary">tig</name>
    <name evidence="14" type="ORF">B1R32_107150</name>
</gene>
<dbReference type="EMBL" id="NIGF01000007">
    <property type="protein sequence ID" value="PQV64125.1"/>
    <property type="molecule type" value="Genomic_DNA"/>
</dbReference>
<dbReference type="OrthoDB" id="9767721at2"/>
<dbReference type="InterPro" id="IPR046357">
    <property type="entry name" value="PPIase_dom_sf"/>
</dbReference>
<dbReference type="InterPro" id="IPR008881">
    <property type="entry name" value="Trigger_fac_ribosome-bd_bac"/>
</dbReference>
<evidence type="ECO:0000259" key="12">
    <source>
        <dbReference type="Pfam" id="PF05697"/>
    </source>
</evidence>
<dbReference type="InParanoid" id="A0A2S8STJ6"/>
<organism evidence="14 15">
    <name type="scientific">Abditibacterium utsteinense</name>
    <dbReference type="NCBI Taxonomy" id="1960156"/>
    <lineage>
        <taxon>Bacteria</taxon>
        <taxon>Pseudomonadati</taxon>
        <taxon>Abditibacteriota</taxon>
        <taxon>Abditibacteriia</taxon>
        <taxon>Abditibacteriales</taxon>
        <taxon>Abditibacteriaceae</taxon>
        <taxon>Abditibacterium</taxon>
    </lineage>
</organism>
<evidence type="ECO:0000256" key="9">
    <source>
        <dbReference type="HAMAP-Rule" id="MF_00303"/>
    </source>
</evidence>
<dbReference type="Pfam" id="PF05698">
    <property type="entry name" value="Trigger_C"/>
    <property type="match status" value="1"/>
</dbReference>
<dbReference type="AlphaFoldDB" id="A0A2S8STJ6"/>
<dbReference type="GO" id="GO:0043022">
    <property type="term" value="F:ribosome binding"/>
    <property type="evidence" value="ECO:0007669"/>
    <property type="project" value="TreeGrafter"/>
</dbReference>
<dbReference type="GO" id="GO:0015031">
    <property type="term" value="P:protein transport"/>
    <property type="evidence" value="ECO:0007669"/>
    <property type="project" value="UniProtKB-UniRule"/>
</dbReference>
<comment type="catalytic activity">
    <reaction evidence="1 9">
        <text>[protein]-peptidylproline (omega=180) = [protein]-peptidylproline (omega=0)</text>
        <dbReference type="Rhea" id="RHEA:16237"/>
        <dbReference type="Rhea" id="RHEA-COMP:10747"/>
        <dbReference type="Rhea" id="RHEA-COMP:10748"/>
        <dbReference type="ChEBI" id="CHEBI:83833"/>
        <dbReference type="ChEBI" id="CHEBI:83834"/>
        <dbReference type="EC" id="5.2.1.8"/>
    </reaction>
</comment>